<accession>A0A0G4I8Y3</accession>
<dbReference type="InterPro" id="IPR036844">
    <property type="entry name" value="Hint_dom_sf"/>
</dbReference>
<evidence type="ECO:0000256" key="1">
    <source>
        <dbReference type="SAM" id="MobiDB-lite"/>
    </source>
</evidence>
<dbReference type="SUPFAM" id="SSF51294">
    <property type="entry name" value="Hedgehog/intein (Hint) domain"/>
    <property type="match status" value="1"/>
</dbReference>
<reference evidence="3" key="1">
    <citation type="submission" date="2014-11" db="EMBL/GenBank/DDBJ databases">
        <authorList>
            <person name="Otto D Thomas"/>
            <person name="Naeem Raeece"/>
        </authorList>
    </citation>
    <scope>NUCLEOTIDE SEQUENCE</scope>
</reference>
<dbReference type="InterPro" id="IPR052140">
    <property type="entry name" value="Dev_Signal_Hedgehog-like"/>
</dbReference>
<protein>
    <recommendedName>
        <fullName evidence="2">Hint domain-containing protein</fullName>
    </recommendedName>
</protein>
<organism evidence="3">
    <name type="scientific">Chromera velia CCMP2878</name>
    <dbReference type="NCBI Taxonomy" id="1169474"/>
    <lineage>
        <taxon>Eukaryota</taxon>
        <taxon>Sar</taxon>
        <taxon>Alveolata</taxon>
        <taxon>Colpodellida</taxon>
        <taxon>Chromeraceae</taxon>
        <taxon>Chromera</taxon>
    </lineage>
</organism>
<dbReference type="Pfam" id="PF01079">
    <property type="entry name" value="Hint"/>
    <property type="match status" value="1"/>
</dbReference>
<feature type="domain" description="Hint" evidence="2">
    <location>
        <begin position="314"/>
        <end position="445"/>
    </location>
</feature>
<dbReference type="PROSITE" id="PS51257">
    <property type="entry name" value="PROKAR_LIPOPROTEIN"/>
    <property type="match status" value="1"/>
</dbReference>
<feature type="region of interest" description="Disordered" evidence="1">
    <location>
        <begin position="172"/>
        <end position="313"/>
    </location>
</feature>
<dbReference type="InterPro" id="IPR003587">
    <property type="entry name" value="Hint_dom_N"/>
</dbReference>
<proteinExistence type="predicted"/>
<dbReference type="InterPro" id="IPR001767">
    <property type="entry name" value="Hedgehog_Hint"/>
</dbReference>
<dbReference type="Gene3D" id="2.170.16.10">
    <property type="entry name" value="Hedgehog/Intein (Hint) domain"/>
    <property type="match status" value="1"/>
</dbReference>
<dbReference type="CDD" id="cd00081">
    <property type="entry name" value="Hint"/>
    <property type="match status" value="1"/>
</dbReference>
<evidence type="ECO:0000313" key="3">
    <source>
        <dbReference type="EMBL" id="CEM53577.1"/>
    </source>
</evidence>
<dbReference type="PANTHER" id="PTHR46706:SF12">
    <property type="entry name" value="PROTEIN QUA-1-RELATED"/>
    <property type="match status" value="1"/>
</dbReference>
<feature type="compositionally biased region" description="Low complexity" evidence="1">
    <location>
        <begin position="266"/>
        <end position="291"/>
    </location>
</feature>
<sequence>MPVCTKISSVHLFSHCFPCSLFGCLQDLLKDKPVVVNVATDSKHQRGQKASLLSLMDRLAAELLKRRQEDSFPQGPARDCVDAIVAICRMGDVTFGKDNPGGRRDSQLQKVGLIKDAFNRYASNYRLTMDFPVGTVNTNDGIPSEPGRLSRALAAAVQGDLNPLRDALVPDFLQDHGGSSHHEKRRHGIEVKTNGNTKEDQKTTTIQQQQQQPDEHEGRGQQEFLPGMGPPGMGMPGMPGAGGPGAGGQSGGMGGGQDGGMGGSQQGQQQQNGMNGQQQQGGAKQANGQSATGQNAQTAGADGSAPAASSGGGGSCFPSFASVIEETSGIKSMEQLEVGDRILTVDSSGVSSFSPVAFFAFRIPAERQREQKRELGAYHESFDSAGGSFVKEFRRIETVTGHSVTVTSGHFVPVVRGKVGTEMEREEETVRAGDVKAGDFVGVVQSGDSKGVEWSEVVAVTSVRGEGLFAPVVLHGERLVVDGAIVSQWGASALPFSVLSDKGAREIFRSGQRWILQSLYPLLGPQRSAWLGQFVWGDGEWIQMLSRTAKKQVTPARVGTAIALLLSLPLMAFRRKLRRSRLAKSHGPQWDL</sequence>
<feature type="compositionally biased region" description="Gly residues" evidence="1">
    <location>
        <begin position="230"/>
        <end position="265"/>
    </location>
</feature>
<feature type="compositionally biased region" description="Low complexity" evidence="1">
    <location>
        <begin position="299"/>
        <end position="309"/>
    </location>
</feature>
<dbReference type="GO" id="GO:0016540">
    <property type="term" value="P:protein autoprocessing"/>
    <property type="evidence" value="ECO:0007669"/>
    <property type="project" value="InterPro"/>
</dbReference>
<dbReference type="EMBL" id="CDMZ01005708">
    <property type="protein sequence ID" value="CEM53577.1"/>
    <property type="molecule type" value="Genomic_DNA"/>
</dbReference>
<evidence type="ECO:0000259" key="2">
    <source>
        <dbReference type="SMART" id="SM00306"/>
    </source>
</evidence>
<feature type="compositionally biased region" description="Low complexity" evidence="1">
    <location>
        <begin position="203"/>
        <end position="212"/>
    </location>
</feature>
<name>A0A0G4I8Y3_9ALVE</name>
<dbReference type="AlphaFoldDB" id="A0A0G4I8Y3"/>
<gene>
    <name evidence="3" type="ORF">Cvel_12084</name>
</gene>
<dbReference type="VEuPathDB" id="CryptoDB:Cvel_12084"/>
<dbReference type="PANTHER" id="PTHR46706">
    <property type="entry name" value="PROTEIN QUA-1-RELATED"/>
    <property type="match status" value="1"/>
</dbReference>
<dbReference type="SMART" id="SM00306">
    <property type="entry name" value="HintN"/>
    <property type="match status" value="1"/>
</dbReference>